<evidence type="ECO:0000313" key="1">
    <source>
        <dbReference type="EMBL" id="JAH56726.1"/>
    </source>
</evidence>
<sequence length="13" mass="1448">MKFCVCILIAAHV</sequence>
<protein>
    <submittedName>
        <fullName evidence="1">Uncharacterized protein</fullName>
    </submittedName>
</protein>
<organism evidence="1">
    <name type="scientific">Anguilla anguilla</name>
    <name type="common">European freshwater eel</name>
    <name type="synonym">Muraena anguilla</name>
    <dbReference type="NCBI Taxonomy" id="7936"/>
    <lineage>
        <taxon>Eukaryota</taxon>
        <taxon>Metazoa</taxon>
        <taxon>Chordata</taxon>
        <taxon>Craniata</taxon>
        <taxon>Vertebrata</taxon>
        <taxon>Euteleostomi</taxon>
        <taxon>Actinopterygii</taxon>
        <taxon>Neopterygii</taxon>
        <taxon>Teleostei</taxon>
        <taxon>Anguilliformes</taxon>
        <taxon>Anguillidae</taxon>
        <taxon>Anguilla</taxon>
    </lineage>
</organism>
<accession>A0A0E9TT71</accession>
<name>A0A0E9TT71_ANGAN</name>
<reference evidence="1" key="2">
    <citation type="journal article" date="2015" name="Fish Shellfish Immunol.">
        <title>Early steps in the European eel (Anguilla anguilla)-Vibrio vulnificus interaction in the gills: Role of the RtxA13 toxin.</title>
        <authorList>
            <person name="Callol A."/>
            <person name="Pajuelo D."/>
            <person name="Ebbesson L."/>
            <person name="Teles M."/>
            <person name="MacKenzie S."/>
            <person name="Amaro C."/>
        </authorList>
    </citation>
    <scope>NUCLEOTIDE SEQUENCE</scope>
</reference>
<dbReference type="EMBL" id="GBXM01051851">
    <property type="protein sequence ID" value="JAH56726.1"/>
    <property type="molecule type" value="Transcribed_RNA"/>
</dbReference>
<reference evidence="1" key="1">
    <citation type="submission" date="2014-11" db="EMBL/GenBank/DDBJ databases">
        <authorList>
            <person name="Amaro Gonzalez C."/>
        </authorList>
    </citation>
    <scope>NUCLEOTIDE SEQUENCE</scope>
</reference>
<proteinExistence type="predicted"/>